<organism evidence="2">
    <name type="scientific">Pongo abelii</name>
    <name type="common">Sumatran orangutan</name>
    <name type="synonym">Pongo pygmaeus abelii</name>
    <dbReference type="NCBI Taxonomy" id="9601"/>
    <lineage>
        <taxon>Eukaryota</taxon>
        <taxon>Metazoa</taxon>
        <taxon>Chordata</taxon>
        <taxon>Craniata</taxon>
        <taxon>Vertebrata</taxon>
        <taxon>Euteleostomi</taxon>
        <taxon>Mammalia</taxon>
        <taxon>Eutheria</taxon>
        <taxon>Euarchontoglires</taxon>
        <taxon>Primates</taxon>
        <taxon>Haplorrhini</taxon>
        <taxon>Catarrhini</taxon>
        <taxon>Hominidae</taxon>
        <taxon>Pongo</taxon>
    </lineage>
</organism>
<comment type="caution">
    <text evidence="2">The sequence shown here is derived from an EMBL/GenBank/DDBJ whole genome shotgun (WGS) entry which is preliminary data.</text>
</comment>
<gene>
    <name evidence="2" type="ORF">CR201_G0042180</name>
</gene>
<proteinExistence type="predicted"/>
<protein>
    <submittedName>
        <fullName evidence="2">ACSBG1 isoform 9</fullName>
    </submittedName>
</protein>
<feature type="compositionally biased region" description="Basic and acidic residues" evidence="1">
    <location>
        <begin position="20"/>
        <end position="42"/>
    </location>
</feature>
<feature type="non-terminal residue" evidence="2">
    <location>
        <position position="81"/>
    </location>
</feature>
<feature type="region of interest" description="Disordered" evidence="1">
    <location>
        <begin position="1"/>
        <end position="81"/>
    </location>
</feature>
<evidence type="ECO:0000256" key="1">
    <source>
        <dbReference type="SAM" id="MobiDB-lite"/>
    </source>
</evidence>
<dbReference type="AlphaFoldDB" id="A0A2J8SK97"/>
<evidence type="ECO:0000313" key="2">
    <source>
        <dbReference type="EMBL" id="PNJ21207.1"/>
    </source>
</evidence>
<accession>A0A2J8SK97</accession>
<sequence length="81" mass="8684">MPRNSGAGYSCPHGDPSMLDSRETPQESRQDTIVRTTQEKLKTRGGAVDDSGRWASAPAHRPQLPTASLHCASDVLRGPGQ</sequence>
<dbReference type="EMBL" id="NDHI03003562">
    <property type="protein sequence ID" value="PNJ21207.1"/>
    <property type="molecule type" value="Genomic_DNA"/>
</dbReference>
<reference evidence="2" key="1">
    <citation type="submission" date="2017-12" db="EMBL/GenBank/DDBJ databases">
        <title>High-resolution comparative analysis of great ape genomes.</title>
        <authorList>
            <person name="Pollen A."/>
            <person name="Hastie A."/>
            <person name="Hormozdiari F."/>
            <person name="Dougherty M."/>
            <person name="Liu R."/>
            <person name="Chaisson M."/>
            <person name="Hoppe E."/>
            <person name="Hill C."/>
            <person name="Pang A."/>
            <person name="Hillier L."/>
            <person name="Baker C."/>
            <person name="Armstrong J."/>
            <person name="Shendure J."/>
            <person name="Paten B."/>
            <person name="Wilson R."/>
            <person name="Chao H."/>
            <person name="Schneider V."/>
            <person name="Ventura M."/>
            <person name="Kronenberg Z."/>
            <person name="Murali S."/>
            <person name="Gordon D."/>
            <person name="Cantsilieris S."/>
            <person name="Munson K."/>
            <person name="Nelson B."/>
            <person name="Raja A."/>
            <person name="Underwood J."/>
            <person name="Diekhans M."/>
            <person name="Fiddes I."/>
            <person name="Haussler D."/>
            <person name="Eichler E."/>
        </authorList>
    </citation>
    <scope>NUCLEOTIDE SEQUENCE [LARGE SCALE GENOMIC DNA]</scope>
    <source>
        <strain evidence="2">Susie</strain>
    </source>
</reference>
<name>A0A2J8SK97_PONAB</name>